<accession>A0A5B7H9M8</accession>
<dbReference type="EMBL" id="VSRR010024138">
    <property type="protein sequence ID" value="MPC65997.1"/>
    <property type="molecule type" value="Genomic_DNA"/>
</dbReference>
<organism evidence="1 2">
    <name type="scientific">Portunus trituberculatus</name>
    <name type="common">Swimming crab</name>
    <name type="synonym">Neptunus trituberculatus</name>
    <dbReference type="NCBI Taxonomy" id="210409"/>
    <lineage>
        <taxon>Eukaryota</taxon>
        <taxon>Metazoa</taxon>
        <taxon>Ecdysozoa</taxon>
        <taxon>Arthropoda</taxon>
        <taxon>Crustacea</taxon>
        <taxon>Multicrustacea</taxon>
        <taxon>Malacostraca</taxon>
        <taxon>Eumalacostraca</taxon>
        <taxon>Eucarida</taxon>
        <taxon>Decapoda</taxon>
        <taxon>Pleocyemata</taxon>
        <taxon>Brachyura</taxon>
        <taxon>Eubrachyura</taxon>
        <taxon>Portunoidea</taxon>
        <taxon>Portunidae</taxon>
        <taxon>Portuninae</taxon>
        <taxon>Portunus</taxon>
    </lineage>
</organism>
<proteinExistence type="predicted"/>
<sequence>MYVVIPVVVGVGGVVLLRVVAVVCCVAERGPVTASFLPQSTKLYPRMWCCWPARRRKAVSPWCVSLGPCQKHSLH</sequence>
<keyword evidence="2" id="KW-1185">Reference proteome</keyword>
<evidence type="ECO:0000313" key="2">
    <source>
        <dbReference type="Proteomes" id="UP000324222"/>
    </source>
</evidence>
<dbReference type="Proteomes" id="UP000324222">
    <property type="component" value="Unassembled WGS sequence"/>
</dbReference>
<protein>
    <submittedName>
        <fullName evidence="1">Uncharacterized protein</fullName>
    </submittedName>
</protein>
<name>A0A5B7H9M8_PORTR</name>
<comment type="caution">
    <text evidence="1">The sequence shown here is derived from an EMBL/GenBank/DDBJ whole genome shotgun (WGS) entry which is preliminary data.</text>
</comment>
<evidence type="ECO:0000313" key="1">
    <source>
        <dbReference type="EMBL" id="MPC65997.1"/>
    </source>
</evidence>
<gene>
    <name evidence="1" type="ORF">E2C01_060140</name>
</gene>
<dbReference type="AlphaFoldDB" id="A0A5B7H9M8"/>
<reference evidence="1 2" key="1">
    <citation type="submission" date="2019-05" db="EMBL/GenBank/DDBJ databases">
        <title>Another draft genome of Portunus trituberculatus and its Hox gene families provides insights of decapod evolution.</title>
        <authorList>
            <person name="Jeong J.-H."/>
            <person name="Song I."/>
            <person name="Kim S."/>
            <person name="Choi T."/>
            <person name="Kim D."/>
            <person name="Ryu S."/>
            <person name="Kim W."/>
        </authorList>
    </citation>
    <scope>NUCLEOTIDE SEQUENCE [LARGE SCALE GENOMIC DNA]</scope>
    <source>
        <tissue evidence="1">Muscle</tissue>
    </source>
</reference>